<proteinExistence type="predicted"/>
<dbReference type="InterPro" id="IPR029681">
    <property type="entry name" value="CCDC157"/>
</dbReference>
<dbReference type="PANTHER" id="PTHR43696:SF9">
    <property type="entry name" value="COILED-COIL DOMAIN-CONTAINING PROTEIN 157"/>
    <property type="match status" value="1"/>
</dbReference>
<sequence length="657" mass="76388">MSLAKCHNVSVYRKKRLKKYDTITFRCSQYRRFTKCQYQVKAKAFHDGIYQIFCSQHHEYESLENSIVPVEIRSVIRDLAPNGLSNGVPTEPPIQLKTKYITDSLINLCHTYNLPSLLAQYRSSTTDVFSLDNINHWSDCQTKDIDRVSKHVEYLNNTLNKTKSDLQLNENRCKKQDETNSRLQQLINDDKQSKKVLQELHDRKVNDLKKQCDQQETNLIVSEQIKLLTNQKIKLKQQVKEVNDLCTSRGEQIEKLESSKNELKNLIPDRFKSDDAIKTLEQDRIRLQTELDLVKRDLKEPLSSSYEELTQECELLQKPVSELEISHDEVEQKLETVQKQNRSCTDTNKVQLLMETNHHLLEEMTILKSNIEQLQQEIQQMDEREPMLLQYSDLHDLIEHQPSKFSFYHFLFLNLVSNNIIIDTQNQMRTNEIPIDLLRKQNDSLKSSLEKLLIVHNTSPSLVTGERYEELRNQSRQEQSYRRYSYSNESITPKSKQTPLWLLNNEIAEQQQAFTETRHKSILFPGNMNSTRFVYLRSVTANNYIPRFSENDYVVNGWIKSDPDIIEIETSPKPHDGSCDLVITAESRSPTVTHFYRTINNGPTSTIPPASDEGRASSRPTAAALENRHLPKSSRTITSAKPQTSTTSICYTSMYNF</sequence>
<reference evidence="3" key="1">
    <citation type="submission" date="2021-02" db="EMBL/GenBank/DDBJ databases">
        <authorList>
            <person name="Nowell W R."/>
        </authorList>
    </citation>
    <scope>NUCLEOTIDE SEQUENCE</scope>
</reference>
<organism evidence="3 4">
    <name type="scientific">Rotaria socialis</name>
    <dbReference type="NCBI Taxonomy" id="392032"/>
    <lineage>
        <taxon>Eukaryota</taxon>
        <taxon>Metazoa</taxon>
        <taxon>Spiralia</taxon>
        <taxon>Gnathifera</taxon>
        <taxon>Rotifera</taxon>
        <taxon>Eurotatoria</taxon>
        <taxon>Bdelloidea</taxon>
        <taxon>Philodinida</taxon>
        <taxon>Philodinidae</taxon>
        <taxon>Rotaria</taxon>
    </lineage>
</organism>
<evidence type="ECO:0000256" key="2">
    <source>
        <dbReference type="SAM" id="MobiDB-lite"/>
    </source>
</evidence>
<protein>
    <submittedName>
        <fullName evidence="3">Uncharacterized protein</fullName>
    </submittedName>
</protein>
<dbReference type="AlphaFoldDB" id="A0A820P3Y8"/>
<feature type="coiled-coil region" evidence="1">
    <location>
        <begin position="277"/>
        <end position="384"/>
    </location>
</feature>
<feature type="coiled-coil region" evidence="1">
    <location>
        <begin position="198"/>
        <end position="245"/>
    </location>
</feature>
<evidence type="ECO:0000313" key="4">
    <source>
        <dbReference type="Proteomes" id="UP000663851"/>
    </source>
</evidence>
<evidence type="ECO:0000313" key="3">
    <source>
        <dbReference type="EMBL" id="CAF4395919.1"/>
    </source>
</evidence>
<dbReference type="EMBL" id="CAJOBO010001626">
    <property type="protein sequence ID" value="CAF4395919.1"/>
    <property type="molecule type" value="Genomic_DNA"/>
</dbReference>
<gene>
    <name evidence="3" type="ORF">HFQ381_LOCUS19733</name>
</gene>
<name>A0A820P3Y8_9BILA</name>
<dbReference type="Proteomes" id="UP000663851">
    <property type="component" value="Unassembled WGS sequence"/>
</dbReference>
<keyword evidence="1" id="KW-0175">Coiled coil</keyword>
<accession>A0A820P3Y8</accession>
<evidence type="ECO:0000256" key="1">
    <source>
        <dbReference type="SAM" id="Coils"/>
    </source>
</evidence>
<feature type="region of interest" description="Disordered" evidence="2">
    <location>
        <begin position="600"/>
        <end position="621"/>
    </location>
</feature>
<comment type="caution">
    <text evidence="3">The sequence shown here is derived from an EMBL/GenBank/DDBJ whole genome shotgun (WGS) entry which is preliminary data.</text>
</comment>
<dbReference type="PANTHER" id="PTHR43696">
    <property type="entry name" value="COILED-COIL DOMAIN-CONTAINING PROTEIN 157"/>
    <property type="match status" value="1"/>
</dbReference>